<feature type="non-terminal residue" evidence="2">
    <location>
        <position position="220"/>
    </location>
</feature>
<evidence type="ECO:0000256" key="1">
    <source>
        <dbReference type="ARBA" id="ARBA00023002"/>
    </source>
</evidence>
<accession>X1HK24</accession>
<dbReference type="GO" id="GO:0004399">
    <property type="term" value="F:histidinol dehydrogenase activity"/>
    <property type="evidence" value="ECO:0007669"/>
    <property type="project" value="TreeGrafter"/>
</dbReference>
<dbReference type="InterPro" id="IPR016161">
    <property type="entry name" value="Ald_DH/histidinol_DH"/>
</dbReference>
<proteinExistence type="predicted"/>
<dbReference type="AlphaFoldDB" id="X1HK24"/>
<dbReference type="GO" id="GO:0005737">
    <property type="term" value="C:cytoplasm"/>
    <property type="evidence" value="ECO:0007669"/>
    <property type="project" value="TreeGrafter"/>
</dbReference>
<evidence type="ECO:0000313" key="2">
    <source>
        <dbReference type="EMBL" id="GAH57410.1"/>
    </source>
</evidence>
<dbReference type="PANTHER" id="PTHR21256">
    <property type="entry name" value="HISTIDINOL DEHYDROGENASE HDH"/>
    <property type="match status" value="1"/>
</dbReference>
<dbReference type="EMBL" id="BARU01018518">
    <property type="protein sequence ID" value="GAH57410.1"/>
    <property type="molecule type" value="Genomic_DNA"/>
</dbReference>
<dbReference type="InterPro" id="IPR012131">
    <property type="entry name" value="Hstdl_DH"/>
</dbReference>
<dbReference type="GO" id="GO:0051287">
    <property type="term" value="F:NAD binding"/>
    <property type="evidence" value="ECO:0007669"/>
    <property type="project" value="InterPro"/>
</dbReference>
<dbReference type="SUPFAM" id="SSF53720">
    <property type="entry name" value="ALDH-like"/>
    <property type="match status" value="1"/>
</dbReference>
<reference evidence="2" key="1">
    <citation type="journal article" date="2014" name="Front. Microbiol.">
        <title>High frequency of phylogenetically diverse reductive dehalogenase-homologous genes in deep subseafloor sedimentary metagenomes.</title>
        <authorList>
            <person name="Kawai M."/>
            <person name="Futagami T."/>
            <person name="Toyoda A."/>
            <person name="Takaki Y."/>
            <person name="Nishi S."/>
            <person name="Hori S."/>
            <person name="Arai W."/>
            <person name="Tsubouchi T."/>
            <person name="Morono Y."/>
            <person name="Uchiyama I."/>
            <person name="Ito T."/>
            <person name="Fujiyama A."/>
            <person name="Inagaki F."/>
            <person name="Takami H."/>
        </authorList>
    </citation>
    <scope>NUCLEOTIDE SEQUENCE</scope>
    <source>
        <strain evidence="2">Expedition CK06-06</strain>
    </source>
</reference>
<evidence type="ECO:0008006" key="3">
    <source>
        <dbReference type="Google" id="ProtNLM"/>
    </source>
</evidence>
<dbReference type="Gene3D" id="3.40.50.1980">
    <property type="entry name" value="Nitrogenase molybdenum iron protein domain"/>
    <property type="match status" value="1"/>
</dbReference>
<dbReference type="GO" id="GO:0000105">
    <property type="term" value="P:L-histidine biosynthetic process"/>
    <property type="evidence" value="ECO:0007669"/>
    <property type="project" value="TreeGrafter"/>
</dbReference>
<keyword evidence="1" id="KW-0560">Oxidoreductase</keyword>
<gene>
    <name evidence="2" type="ORF">S03H2_30599</name>
</gene>
<dbReference type="PRINTS" id="PR00083">
    <property type="entry name" value="HOLDHDRGNASE"/>
</dbReference>
<dbReference type="GO" id="GO:0046872">
    <property type="term" value="F:metal ion binding"/>
    <property type="evidence" value="ECO:0007669"/>
    <property type="project" value="InterPro"/>
</dbReference>
<name>X1HK24_9ZZZZ</name>
<organism evidence="2">
    <name type="scientific">marine sediment metagenome</name>
    <dbReference type="NCBI Taxonomy" id="412755"/>
    <lineage>
        <taxon>unclassified sequences</taxon>
        <taxon>metagenomes</taxon>
        <taxon>ecological metagenomes</taxon>
    </lineage>
</organism>
<dbReference type="PANTHER" id="PTHR21256:SF2">
    <property type="entry name" value="HISTIDINE BIOSYNTHESIS TRIFUNCTIONAL PROTEIN"/>
    <property type="match status" value="1"/>
</dbReference>
<protein>
    <recommendedName>
        <fullName evidence="3">Histidinol dehydrogenase</fullName>
    </recommendedName>
</protein>
<sequence>MIRVKGFNKARQLLTRKTFLESFIVSPQVAAQIKHVFGEELSPKEVVERIIGDVRDKGDEALFHYAKKLDAVELDSLEVGKQEISAAYDIVGKGLVSALELAAKRIRDFHLACAGKSGTVFVNQYLARQVQPLDRVGLYIPGGTATYPSTVLMTAIPAKIAGVREIILASPPGKNGSIPAATLVAADIAKAERIFKIGGAQAIAALAFGTESIPKVDKSV</sequence>
<dbReference type="Pfam" id="PF00815">
    <property type="entry name" value="Histidinol_dh"/>
    <property type="match status" value="1"/>
</dbReference>
<comment type="caution">
    <text evidence="2">The sequence shown here is derived from an EMBL/GenBank/DDBJ whole genome shotgun (WGS) entry which is preliminary data.</text>
</comment>